<sequence>MDDRARFDEFARLATEQRNPRTLDLDTLDVQGILDRISAEDRGVPDAVARELPSIARAVDLVVASFREGGRLLYVGAGTSGRLGVLDASECPPTFGSAPEQVQGIMAGGTGALVRAVEGAE</sequence>
<reference evidence="3 4" key="1">
    <citation type="journal article" date="2019" name="Nat. Microbiol.">
        <title>Mediterranean grassland soil C-N compound turnover is dependent on rainfall and depth, and is mediated by genomically divergent microorganisms.</title>
        <authorList>
            <person name="Diamond S."/>
            <person name="Andeer P.F."/>
            <person name="Li Z."/>
            <person name="Crits-Christoph A."/>
            <person name="Burstein D."/>
            <person name="Anantharaman K."/>
            <person name="Lane K.R."/>
            <person name="Thomas B.C."/>
            <person name="Pan C."/>
            <person name="Northen T.R."/>
            <person name="Banfield J.F."/>
        </authorList>
    </citation>
    <scope>NUCLEOTIDE SEQUENCE [LARGE SCALE GENOMIC DNA]</scope>
    <source>
        <strain evidence="3">WS_10</strain>
    </source>
</reference>
<evidence type="ECO:0000313" key="4">
    <source>
        <dbReference type="Proteomes" id="UP000319836"/>
    </source>
</evidence>
<dbReference type="GO" id="GO:0046348">
    <property type="term" value="P:amino sugar catabolic process"/>
    <property type="evidence" value="ECO:0007669"/>
    <property type="project" value="TreeGrafter"/>
</dbReference>
<evidence type="ECO:0000256" key="1">
    <source>
        <dbReference type="ARBA" id="ARBA00023277"/>
    </source>
</evidence>
<dbReference type="InterPro" id="IPR040190">
    <property type="entry name" value="MURQ/GCKR"/>
</dbReference>
<accession>A0A538U9R9</accession>
<dbReference type="SUPFAM" id="SSF53697">
    <property type="entry name" value="SIS domain"/>
    <property type="match status" value="1"/>
</dbReference>
<protein>
    <submittedName>
        <fullName evidence="3">N-acetylmuramic acid 6-phosphate etherase</fullName>
    </submittedName>
</protein>
<dbReference type="InterPro" id="IPR001347">
    <property type="entry name" value="SIS_dom"/>
</dbReference>
<name>A0A538U9R9_UNCEI</name>
<dbReference type="GO" id="GO:0009254">
    <property type="term" value="P:peptidoglycan turnover"/>
    <property type="evidence" value="ECO:0007669"/>
    <property type="project" value="TreeGrafter"/>
</dbReference>
<dbReference type="AlphaFoldDB" id="A0A538U9R9"/>
<dbReference type="InterPro" id="IPR046348">
    <property type="entry name" value="SIS_dom_sf"/>
</dbReference>
<dbReference type="Gene3D" id="3.40.50.10490">
    <property type="entry name" value="Glucose-6-phosphate isomerase like protein, domain 1"/>
    <property type="match status" value="1"/>
</dbReference>
<dbReference type="PROSITE" id="PS51464">
    <property type="entry name" value="SIS"/>
    <property type="match status" value="1"/>
</dbReference>
<dbReference type="GO" id="GO:0097367">
    <property type="term" value="F:carbohydrate derivative binding"/>
    <property type="evidence" value="ECO:0007669"/>
    <property type="project" value="InterPro"/>
</dbReference>
<gene>
    <name evidence="3" type="primary">murQ</name>
    <name evidence="3" type="synonym">yfeU</name>
    <name evidence="3" type="ORF">E6K80_02500</name>
</gene>
<feature type="non-terminal residue" evidence="3">
    <location>
        <position position="121"/>
    </location>
</feature>
<keyword evidence="1" id="KW-0119">Carbohydrate metabolism</keyword>
<feature type="domain" description="SIS" evidence="2">
    <location>
        <begin position="62"/>
        <end position="121"/>
    </location>
</feature>
<dbReference type="EMBL" id="VBPA01000052">
    <property type="protein sequence ID" value="TMQ72597.1"/>
    <property type="molecule type" value="Genomic_DNA"/>
</dbReference>
<evidence type="ECO:0000259" key="2">
    <source>
        <dbReference type="PROSITE" id="PS51464"/>
    </source>
</evidence>
<organism evidence="3 4">
    <name type="scientific">Eiseniibacteriota bacterium</name>
    <dbReference type="NCBI Taxonomy" id="2212470"/>
    <lineage>
        <taxon>Bacteria</taxon>
        <taxon>Candidatus Eiseniibacteriota</taxon>
    </lineage>
</organism>
<dbReference type="Pfam" id="PF22645">
    <property type="entry name" value="GKRP_SIS_N"/>
    <property type="match status" value="1"/>
</dbReference>
<dbReference type="PANTHER" id="PTHR10088:SF4">
    <property type="entry name" value="GLUCOKINASE REGULATORY PROTEIN"/>
    <property type="match status" value="1"/>
</dbReference>
<evidence type="ECO:0000313" key="3">
    <source>
        <dbReference type="EMBL" id="TMQ72597.1"/>
    </source>
</evidence>
<dbReference type="PANTHER" id="PTHR10088">
    <property type="entry name" value="GLUCOKINASE REGULATORY PROTEIN"/>
    <property type="match status" value="1"/>
</dbReference>
<comment type="caution">
    <text evidence="3">The sequence shown here is derived from an EMBL/GenBank/DDBJ whole genome shotgun (WGS) entry which is preliminary data.</text>
</comment>
<proteinExistence type="predicted"/>
<dbReference type="Proteomes" id="UP000319836">
    <property type="component" value="Unassembled WGS sequence"/>
</dbReference>
<dbReference type="GO" id="GO:0016835">
    <property type="term" value="F:carbon-oxygen lyase activity"/>
    <property type="evidence" value="ECO:0007669"/>
    <property type="project" value="TreeGrafter"/>
</dbReference>
<dbReference type="GO" id="GO:0016803">
    <property type="term" value="F:ether hydrolase activity"/>
    <property type="evidence" value="ECO:0007669"/>
    <property type="project" value="TreeGrafter"/>
</dbReference>